<sequence>MGLAPMEPYGELAEYVGIPSAMVENLTQYPLTGVAQTVKVGNVLEFPVFYACGYDDRSDLCKPKFGDQSKALIQDFAYLRVPNCSHKVLDCTAAQEFIDGIITNIQSANTSNKVIVV</sequence>
<dbReference type="AlphaFoldDB" id="A0A7S1AB61"/>
<proteinExistence type="predicted"/>
<accession>A0A7S1AB61</accession>
<organism evidence="1">
    <name type="scientific">Noctiluca scintillans</name>
    <name type="common">Sea sparkle</name>
    <name type="synonym">Red tide dinoflagellate</name>
    <dbReference type="NCBI Taxonomy" id="2966"/>
    <lineage>
        <taxon>Eukaryota</taxon>
        <taxon>Sar</taxon>
        <taxon>Alveolata</taxon>
        <taxon>Dinophyceae</taxon>
        <taxon>Noctilucales</taxon>
        <taxon>Noctilucaceae</taxon>
        <taxon>Noctiluca</taxon>
    </lineage>
</organism>
<gene>
    <name evidence="1" type="ORF">NSCI0253_LOCUS22798</name>
</gene>
<name>A0A7S1AB61_NOCSC</name>
<evidence type="ECO:0000313" key="1">
    <source>
        <dbReference type="EMBL" id="CAD8848448.1"/>
    </source>
</evidence>
<protein>
    <recommendedName>
        <fullName evidence="2">Serine aminopeptidase S33 domain-containing protein</fullName>
    </recommendedName>
</protein>
<dbReference type="EMBL" id="HBFQ01032394">
    <property type="protein sequence ID" value="CAD8848448.1"/>
    <property type="molecule type" value="Transcribed_RNA"/>
</dbReference>
<evidence type="ECO:0008006" key="2">
    <source>
        <dbReference type="Google" id="ProtNLM"/>
    </source>
</evidence>
<reference evidence="1" key="1">
    <citation type="submission" date="2021-01" db="EMBL/GenBank/DDBJ databases">
        <authorList>
            <person name="Corre E."/>
            <person name="Pelletier E."/>
            <person name="Niang G."/>
            <person name="Scheremetjew M."/>
            <person name="Finn R."/>
            <person name="Kale V."/>
            <person name="Holt S."/>
            <person name="Cochrane G."/>
            <person name="Meng A."/>
            <person name="Brown T."/>
            <person name="Cohen L."/>
        </authorList>
    </citation>
    <scope>NUCLEOTIDE SEQUENCE</scope>
</reference>